<evidence type="ECO:0000313" key="1">
    <source>
        <dbReference type="EMBL" id="SVB67209.1"/>
    </source>
</evidence>
<sequence>MARTPTVTRDQVPEKYREAFDHETAISSGAIESGPGSVMIHSPEMRKRANHLVFYFRQESELPQKIQEMAMILTARNKDCQYIWFAHAARARTEGISNEFVDALRDKKPLPKLPHDEQIVVDYATELFDANRVSDATFKAVMDHFGSQLLTELTTMMGYYALLALNVNAFEVDVPTGGEAPLVV</sequence>
<proteinExistence type="predicted"/>
<accession>A0A382FX66</accession>
<name>A0A382FX66_9ZZZZ</name>
<dbReference type="AlphaFoldDB" id="A0A382FX66"/>
<reference evidence="1" key="1">
    <citation type="submission" date="2018-05" db="EMBL/GenBank/DDBJ databases">
        <authorList>
            <person name="Lanie J.A."/>
            <person name="Ng W.-L."/>
            <person name="Kazmierczak K.M."/>
            <person name="Andrzejewski T.M."/>
            <person name="Davidsen T.M."/>
            <person name="Wayne K.J."/>
            <person name="Tettelin H."/>
            <person name="Glass J.I."/>
            <person name="Rusch D."/>
            <person name="Podicherti R."/>
            <person name="Tsui H.-C.T."/>
            <person name="Winkler M.E."/>
        </authorList>
    </citation>
    <scope>NUCLEOTIDE SEQUENCE</scope>
</reference>
<dbReference type="InterPro" id="IPR029032">
    <property type="entry name" value="AhpD-like"/>
</dbReference>
<dbReference type="PANTHER" id="PTHR34846:SF11">
    <property type="entry name" value="4-CARBOXYMUCONOLACTONE DECARBOXYLASE FAMILY PROTEIN (AFU_ORTHOLOGUE AFUA_6G11590)"/>
    <property type="match status" value="1"/>
</dbReference>
<dbReference type="PANTHER" id="PTHR34846">
    <property type="entry name" value="4-CARBOXYMUCONOLACTONE DECARBOXYLASE FAMILY PROTEIN (AFU_ORTHOLOGUE AFUA_6G11590)"/>
    <property type="match status" value="1"/>
</dbReference>
<dbReference type="Gene3D" id="1.20.1290.10">
    <property type="entry name" value="AhpD-like"/>
    <property type="match status" value="1"/>
</dbReference>
<dbReference type="EMBL" id="UINC01052179">
    <property type="protein sequence ID" value="SVB67209.1"/>
    <property type="molecule type" value="Genomic_DNA"/>
</dbReference>
<evidence type="ECO:0008006" key="2">
    <source>
        <dbReference type="Google" id="ProtNLM"/>
    </source>
</evidence>
<organism evidence="1">
    <name type="scientific">marine metagenome</name>
    <dbReference type="NCBI Taxonomy" id="408172"/>
    <lineage>
        <taxon>unclassified sequences</taxon>
        <taxon>metagenomes</taxon>
        <taxon>ecological metagenomes</taxon>
    </lineage>
</organism>
<dbReference type="SUPFAM" id="SSF69118">
    <property type="entry name" value="AhpD-like"/>
    <property type="match status" value="1"/>
</dbReference>
<protein>
    <recommendedName>
        <fullName evidence="2">Carboxymuconolactone decarboxylase-like domain-containing protein</fullName>
    </recommendedName>
</protein>
<gene>
    <name evidence="1" type="ORF">METZ01_LOCUS220063</name>
</gene>